<dbReference type="Pfam" id="PF01412">
    <property type="entry name" value="ArfGap"/>
    <property type="match status" value="1"/>
</dbReference>
<evidence type="ECO:0000256" key="4">
    <source>
        <dbReference type="ARBA" id="ARBA00022833"/>
    </source>
</evidence>
<keyword evidence="3 5" id="KW-0863">Zinc-finger</keyword>
<proteinExistence type="predicted"/>
<dbReference type="Gene3D" id="1.10.220.150">
    <property type="entry name" value="Arf GTPase activating protein"/>
    <property type="match status" value="1"/>
</dbReference>
<dbReference type="EMBL" id="KZ308378">
    <property type="protein sequence ID" value="KAG8228593.1"/>
    <property type="molecule type" value="Genomic_DNA"/>
</dbReference>
<keyword evidence="9" id="KW-1185">Reference proteome</keyword>
<dbReference type="SUPFAM" id="SSF57863">
    <property type="entry name" value="ArfGap/RecO-like zinc finger"/>
    <property type="match status" value="1"/>
</dbReference>
<keyword evidence="1" id="KW-0479">Metal-binding</keyword>
<evidence type="ECO:0000256" key="6">
    <source>
        <dbReference type="SAM" id="MobiDB-lite"/>
    </source>
</evidence>
<dbReference type="PRINTS" id="PR00405">
    <property type="entry name" value="REVINTRACTNG"/>
</dbReference>
<dbReference type="FunFam" id="1.10.220.150:FF:000005">
    <property type="entry name" value="Arf-GAP domain and FG repeat-containing protein 1"/>
    <property type="match status" value="1"/>
</dbReference>
<dbReference type="PROSITE" id="PS50115">
    <property type="entry name" value="ARFGAP"/>
    <property type="match status" value="1"/>
</dbReference>
<dbReference type="InterPro" id="IPR052248">
    <property type="entry name" value="Arf-GAP_FG-repeat_protein"/>
</dbReference>
<accession>A0A8K0K630</accession>
<dbReference type="GO" id="GO:0005737">
    <property type="term" value="C:cytoplasm"/>
    <property type="evidence" value="ECO:0007669"/>
    <property type="project" value="TreeGrafter"/>
</dbReference>
<dbReference type="GO" id="GO:0008270">
    <property type="term" value="F:zinc ion binding"/>
    <property type="evidence" value="ECO:0007669"/>
    <property type="project" value="UniProtKB-KW"/>
</dbReference>
<dbReference type="GO" id="GO:0005096">
    <property type="term" value="F:GTPase activator activity"/>
    <property type="evidence" value="ECO:0007669"/>
    <property type="project" value="InterPro"/>
</dbReference>
<evidence type="ECO:0000256" key="2">
    <source>
        <dbReference type="ARBA" id="ARBA00022737"/>
    </source>
</evidence>
<feature type="domain" description="Arf-GAP" evidence="7">
    <location>
        <begin position="10"/>
        <end position="92"/>
    </location>
</feature>
<evidence type="ECO:0000313" key="9">
    <source>
        <dbReference type="Proteomes" id="UP000792457"/>
    </source>
</evidence>
<dbReference type="OrthoDB" id="6036at2759"/>
<sequence length="199" mass="22101">MASARKKQDEKHLKILRELVSLQGNKQCFDCHQRGPTYVNMTIGSFVCTSCSGMLRGLTPPHRVKSISMASFTPEEIELIKSRGNEFCKRVWLGLYDPSHEQEAKDEQQIKDFMTSSSTDNIHIASSDFSKMSSSTAATWLRDFGAKDPFSSSSPSLVATGNTPNASSSSSLQQPSFANFDNNPIFTSPNTIWIHLKLE</sequence>
<dbReference type="InterPro" id="IPR038508">
    <property type="entry name" value="ArfGAP_dom_sf"/>
</dbReference>
<reference evidence="8" key="1">
    <citation type="submission" date="2013-04" db="EMBL/GenBank/DDBJ databases">
        <authorList>
            <person name="Qu J."/>
            <person name="Murali S.C."/>
            <person name="Bandaranaike D."/>
            <person name="Bellair M."/>
            <person name="Blankenburg K."/>
            <person name="Chao H."/>
            <person name="Dinh H."/>
            <person name="Doddapaneni H."/>
            <person name="Downs B."/>
            <person name="Dugan-Rocha S."/>
            <person name="Elkadiri S."/>
            <person name="Gnanaolivu R.D."/>
            <person name="Hernandez B."/>
            <person name="Javaid M."/>
            <person name="Jayaseelan J.C."/>
            <person name="Lee S."/>
            <person name="Li M."/>
            <person name="Ming W."/>
            <person name="Munidasa M."/>
            <person name="Muniz J."/>
            <person name="Nguyen L."/>
            <person name="Ongeri F."/>
            <person name="Osuji N."/>
            <person name="Pu L.-L."/>
            <person name="Puazo M."/>
            <person name="Qu C."/>
            <person name="Quiroz J."/>
            <person name="Raj R."/>
            <person name="Weissenberger G."/>
            <person name="Xin Y."/>
            <person name="Zou X."/>
            <person name="Han Y."/>
            <person name="Richards S."/>
            <person name="Worley K."/>
            <person name="Muzny D."/>
            <person name="Gibbs R."/>
        </authorList>
    </citation>
    <scope>NUCLEOTIDE SEQUENCE</scope>
    <source>
        <strain evidence="8">Sampled in the wild</strain>
    </source>
</reference>
<dbReference type="InterPro" id="IPR037278">
    <property type="entry name" value="ARFGAP/RecO"/>
</dbReference>
<dbReference type="PANTHER" id="PTHR46134:SF3">
    <property type="entry name" value="ARFGAP WITH FG REPEATS 1"/>
    <property type="match status" value="1"/>
</dbReference>
<feature type="region of interest" description="Disordered" evidence="6">
    <location>
        <begin position="152"/>
        <end position="174"/>
    </location>
</feature>
<dbReference type="Proteomes" id="UP000792457">
    <property type="component" value="Unassembled WGS sequence"/>
</dbReference>
<evidence type="ECO:0000256" key="1">
    <source>
        <dbReference type="ARBA" id="ARBA00022723"/>
    </source>
</evidence>
<comment type="caution">
    <text evidence="8">The sequence shown here is derived from an EMBL/GenBank/DDBJ whole genome shotgun (WGS) entry which is preliminary data.</text>
</comment>
<name>A0A8K0K630_LADFU</name>
<gene>
    <name evidence="8" type="ORF">J437_LFUL009298</name>
</gene>
<keyword evidence="4" id="KW-0862">Zinc</keyword>
<dbReference type="AlphaFoldDB" id="A0A8K0K630"/>
<organism evidence="8 9">
    <name type="scientific">Ladona fulva</name>
    <name type="common">Scarce chaser dragonfly</name>
    <name type="synonym">Libellula fulva</name>
    <dbReference type="NCBI Taxonomy" id="123851"/>
    <lineage>
        <taxon>Eukaryota</taxon>
        <taxon>Metazoa</taxon>
        <taxon>Ecdysozoa</taxon>
        <taxon>Arthropoda</taxon>
        <taxon>Hexapoda</taxon>
        <taxon>Insecta</taxon>
        <taxon>Pterygota</taxon>
        <taxon>Palaeoptera</taxon>
        <taxon>Odonata</taxon>
        <taxon>Epiprocta</taxon>
        <taxon>Anisoptera</taxon>
        <taxon>Libelluloidea</taxon>
        <taxon>Libellulidae</taxon>
        <taxon>Ladona</taxon>
    </lineage>
</organism>
<protein>
    <recommendedName>
        <fullName evidence="7">Arf-GAP domain-containing protein</fullName>
    </recommendedName>
</protein>
<keyword evidence="2" id="KW-0677">Repeat</keyword>
<dbReference type="GO" id="GO:0016020">
    <property type="term" value="C:membrane"/>
    <property type="evidence" value="ECO:0007669"/>
    <property type="project" value="TreeGrafter"/>
</dbReference>
<evidence type="ECO:0000256" key="5">
    <source>
        <dbReference type="PROSITE-ProRule" id="PRU00288"/>
    </source>
</evidence>
<dbReference type="CDD" id="cd08838">
    <property type="entry name" value="ArfGap_AGFG"/>
    <property type="match status" value="1"/>
</dbReference>
<reference evidence="8" key="2">
    <citation type="submission" date="2017-10" db="EMBL/GenBank/DDBJ databases">
        <title>Ladona fulva Genome sequencing and assembly.</title>
        <authorList>
            <person name="Murali S."/>
            <person name="Richards S."/>
            <person name="Bandaranaike D."/>
            <person name="Bellair M."/>
            <person name="Blankenburg K."/>
            <person name="Chao H."/>
            <person name="Dinh H."/>
            <person name="Doddapaneni H."/>
            <person name="Dugan-Rocha S."/>
            <person name="Elkadiri S."/>
            <person name="Gnanaolivu R."/>
            <person name="Hernandez B."/>
            <person name="Skinner E."/>
            <person name="Javaid M."/>
            <person name="Lee S."/>
            <person name="Li M."/>
            <person name="Ming W."/>
            <person name="Munidasa M."/>
            <person name="Muniz J."/>
            <person name="Nguyen L."/>
            <person name="Hughes D."/>
            <person name="Osuji N."/>
            <person name="Pu L.-L."/>
            <person name="Puazo M."/>
            <person name="Qu C."/>
            <person name="Quiroz J."/>
            <person name="Raj R."/>
            <person name="Weissenberger G."/>
            <person name="Xin Y."/>
            <person name="Zou X."/>
            <person name="Han Y."/>
            <person name="Worley K."/>
            <person name="Muzny D."/>
            <person name="Gibbs R."/>
        </authorList>
    </citation>
    <scope>NUCLEOTIDE SEQUENCE</scope>
    <source>
        <strain evidence="8">Sampled in the wild</strain>
    </source>
</reference>
<evidence type="ECO:0000256" key="3">
    <source>
        <dbReference type="ARBA" id="ARBA00022771"/>
    </source>
</evidence>
<dbReference type="SMART" id="SM00105">
    <property type="entry name" value="ArfGap"/>
    <property type="match status" value="1"/>
</dbReference>
<evidence type="ECO:0000259" key="7">
    <source>
        <dbReference type="PROSITE" id="PS50115"/>
    </source>
</evidence>
<evidence type="ECO:0000313" key="8">
    <source>
        <dbReference type="EMBL" id="KAG8228593.1"/>
    </source>
</evidence>
<dbReference type="InterPro" id="IPR001164">
    <property type="entry name" value="ArfGAP_dom"/>
</dbReference>
<dbReference type="PANTHER" id="PTHR46134">
    <property type="entry name" value="DRONGO, ISOFORM F"/>
    <property type="match status" value="1"/>
</dbReference>